<evidence type="ECO:0000256" key="2">
    <source>
        <dbReference type="SAM" id="SignalP"/>
    </source>
</evidence>
<evidence type="ECO:0000256" key="1">
    <source>
        <dbReference type="SAM" id="Phobius"/>
    </source>
</evidence>
<evidence type="ECO:0000313" key="4">
    <source>
        <dbReference type="EMBL" id="MCV7027027.1"/>
    </source>
</evidence>
<evidence type="ECO:0000313" key="5">
    <source>
        <dbReference type="Proteomes" id="UP000069773"/>
    </source>
</evidence>
<dbReference type="Proteomes" id="UP000069773">
    <property type="component" value="Unassembled WGS sequence"/>
</dbReference>
<reference evidence="4" key="2">
    <citation type="submission" date="2020-07" db="EMBL/GenBank/DDBJ databases">
        <authorList>
            <person name="Pettersson B.M.F."/>
            <person name="Behra P.R.K."/>
            <person name="Ramesh M."/>
            <person name="Das S."/>
            <person name="Dasgupta S."/>
            <person name="Kirsebom L.A."/>
        </authorList>
    </citation>
    <scope>NUCLEOTIDE SEQUENCE</scope>
    <source>
        <strain evidence="4">DSM 44203</strain>
    </source>
</reference>
<sequence>MSPSGFAARLRGAASGLLTAALAVAAHGYGGAEPPTGAAVVALGIVAMTVGTLTATLSGASKTLVLLAVLACGQIVGHIVLGASGHDHAPRAAAMVAAHAVAVGVGAVLIAAGDRLCGVVSRVMRVAVRVVCPPPAPHARPIARRPEQPLRSALLLAASMSHRGPPVSPAR</sequence>
<accession>A0AAW5SU18</accession>
<proteinExistence type="predicted"/>
<comment type="caution">
    <text evidence="4">The sequence shown here is derived from an EMBL/GenBank/DDBJ whole genome shotgun (WGS) entry which is preliminary data.</text>
</comment>
<dbReference type="AlphaFoldDB" id="A0AAW5SU18"/>
<dbReference type="RefSeq" id="WP_067388580.1">
    <property type="nucleotide sequence ID" value="NZ_BCTA01000026.1"/>
</dbReference>
<organism evidence="4 6">
    <name type="scientific">Mycolicibacterium novocastrense</name>
    <name type="common">Mycobacterium novocastrense</name>
    <dbReference type="NCBI Taxonomy" id="59813"/>
    <lineage>
        <taxon>Bacteria</taxon>
        <taxon>Bacillati</taxon>
        <taxon>Actinomycetota</taxon>
        <taxon>Actinomycetes</taxon>
        <taxon>Mycobacteriales</taxon>
        <taxon>Mycobacteriaceae</taxon>
        <taxon>Mycolicibacterium</taxon>
    </lineage>
</organism>
<dbReference type="EMBL" id="BCTA01000026">
    <property type="protein sequence ID" value="GAT08732.1"/>
    <property type="molecule type" value="Genomic_DNA"/>
</dbReference>
<reference evidence="4" key="3">
    <citation type="journal article" date="2022" name="BMC Genomics">
        <title>Comparative genome analysis of mycobacteria focusing on tRNA and non-coding RNA.</title>
        <authorList>
            <person name="Behra P.R.K."/>
            <person name="Pettersson B.M.F."/>
            <person name="Ramesh M."/>
            <person name="Das S."/>
            <person name="Dasgupta S."/>
            <person name="Kirsebom L.A."/>
        </authorList>
    </citation>
    <scope>NUCLEOTIDE SEQUENCE</scope>
    <source>
        <strain evidence="4">DSM 44203</strain>
    </source>
</reference>
<evidence type="ECO:0000313" key="3">
    <source>
        <dbReference type="EMBL" id="GAT08732.1"/>
    </source>
</evidence>
<protein>
    <submittedName>
        <fullName evidence="4">Uncharacterized protein</fullName>
    </submittedName>
</protein>
<feature type="signal peptide" evidence="2">
    <location>
        <begin position="1"/>
        <end position="25"/>
    </location>
</feature>
<feature type="transmembrane region" description="Helical" evidence="1">
    <location>
        <begin position="92"/>
        <end position="112"/>
    </location>
</feature>
<gene>
    <name evidence="4" type="ORF">H7I77_27400</name>
    <name evidence="3" type="ORF">RMCN_1865</name>
</gene>
<feature type="transmembrane region" description="Helical" evidence="1">
    <location>
        <begin position="38"/>
        <end position="57"/>
    </location>
</feature>
<dbReference type="Proteomes" id="UP001207528">
    <property type="component" value="Unassembled WGS sequence"/>
</dbReference>
<name>A0AAW5SU18_MYCNV</name>
<evidence type="ECO:0000313" key="6">
    <source>
        <dbReference type="Proteomes" id="UP001207528"/>
    </source>
</evidence>
<keyword evidence="5" id="KW-1185">Reference proteome</keyword>
<feature type="chain" id="PRO_5043789861" evidence="2">
    <location>
        <begin position="26"/>
        <end position="171"/>
    </location>
</feature>
<keyword evidence="1" id="KW-1133">Transmembrane helix</keyword>
<keyword evidence="1" id="KW-0812">Transmembrane</keyword>
<keyword evidence="1" id="KW-0472">Membrane</keyword>
<dbReference type="EMBL" id="JACKTI010000073">
    <property type="protein sequence ID" value="MCV7027027.1"/>
    <property type="molecule type" value="Genomic_DNA"/>
</dbReference>
<feature type="transmembrane region" description="Helical" evidence="1">
    <location>
        <begin position="64"/>
        <end position="86"/>
    </location>
</feature>
<keyword evidence="2" id="KW-0732">Signal</keyword>
<reference evidence="3 5" key="1">
    <citation type="journal article" date="2016" name="Genome Announc.">
        <title>Draft Genome Sequences of Five Rapidly Growing Mycobacterium Species, M. thermoresistibile, M. fortuitum subsp. acetamidolyticum, M. canariasense, M. brisbanense, and M. novocastrense.</title>
        <authorList>
            <person name="Katahira K."/>
            <person name="Ogura Y."/>
            <person name="Gotoh Y."/>
            <person name="Hayashi T."/>
        </authorList>
    </citation>
    <scope>NUCLEOTIDE SEQUENCE [LARGE SCALE GENOMIC DNA]</scope>
    <source>
        <strain evidence="3 5">JCM18114</strain>
    </source>
</reference>